<dbReference type="OrthoDB" id="15389at2157"/>
<keyword evidence="2" id="KW-1185">Reference proteome</keyword>
<reference evidence="1 2" key="1">
    <citation type="submission" date="2020-10" db="EMBL/GenBank/DDBJ databases">
        <title>Complete genome sequence of Thermosphaera aggregans strain 3507.</title>
        <authorList>
            <person name="Zayulina K.S."/>
            <person name="Elcheninov A.G."/>
            <person name="Toshchakov S.V."/>
            <person name="Kublanov I.V."/>
            <person name="Kochetkova T.V."/>
        </authorList>
    </citation>
    <scope>NUCLEOTIDE SEQUENCE [LARGE SCALE GENOMIC DNA]</scope>
    <source>
        <strain evidence="1 2">3507</strain>
    </source>
</reference>
<accession>A0A7M1UT15</accession>
<protein>
    <submittedName>
        <fullName evidence="1">DNA double-strand break repair nuclease NurA</fullName>
    </submittedName>
</protein>
<dbReference type="RefSeq" id="WP_193436460.1">
    <property type="nucleotide sequence ID" value="NZ_CP063144.1"/>
</dbReference>
<dbReference type="AlphaFoldDB" id="A0A7M1UT15"/>
<evidence type="ECO:0000313" key="2">
    <source>
        <dbReference type="Proteomes" id="UP000593766"/>
    </source>
</evidence>
<organism evidence="1 2">
    <name type="scientific">Thermosphaera chiliense</name>
    <dbReference type="NCBI Taxonomy" id="3402707"/>
    <lineage>
        <taxon>Archaea</taxon>
        <taxon>Thermoproteota</taxon>
        <taxon>Thermoprotei</taxon>
        <taxon>Desulfurococcales</taxon>
        <taxon>Desulfurococcaceae</taxon>
        <taxon>Thermosphaera</taxon>
    </lineage>
</organism>
<dbReference type="Proteomes" id="UP000593766">
    <property type="component" value="Chromosome"/>
</dbReference>
<evidence type="ECO:0000313" key="1">
    <source>
        <dbReference type="EMBL" id="QOR94663.1"/>
    </source>
</evidence>
<dbReference type="EMBL" id="CP063144">
    <property type="protein sequence ID" value="QOR94663.1"/>
    <property type="molecule type" value="Genomic_DNA"/>
</dbReference>
<dbReference type="KEGG" id="tcs:IMZ38_01635"/>
<gene>
    <name evidence="1" type="ORF">IMZ38_01635</name>
</gene>
<sequence>MSSQGLIKKFPEHGGGACTYAVDSSYTVPPIEVAGGYIWIIQVAEIVMGVKCNTPPTLKAYVSYHRDRDLAGVQAKVHERNALLKALKDKKNGQMEFDIAIVDGEILTRYGEEEDSSLPSEARELVKKAEELTREALDLAWETDTPLIGVLKRSYSGDIRIIHELFDIGLSDRVIASIVLDHGEYFTIGTYKEFYDEFNRKIREILDKVSDENIASRIQARYEWIGRIIRAYKGYVGRVKVVFYKPALKTINLAVKTEIAEAPSWSVEKIVSALSGITGSTGFPLPLDYVDQLSYVKYDTRRLVYELVYSKLSQKDMELARLLLSLVNPQKPV</sequence>
<proteinExistence type="predicted"/>
<dbReference type="GeneID" id="59454079"/>
<name>A0A7M1UT15_9CREN</name>